<name>A0A6C2CLN4_9RHOO</name>
<evidence type="ECO:0000313" key="2">
    <source>
        <dbReference type="Proteomes" id="UP000389128"/>
    </source>
</evidence>
<organism evidence="1 2">
    <name type="scientific">Zoogloea oleivorans</name>
    <dbReference type="NCBI Taxonomy" id="1552750"/>
    <lineage>
        <taxon>Bacteria</taxon>
        <taxon>Pseudomonadati</taxon>
        <taxon>Pseudomonadota</taxon>
        <taxon>Betaproteobacteria</taxon>
        <taxon>Rhodocyclales</taxon>
        <taxon>Zoogloeaceae</taxon>
        <taxon>Zoogloea</taxon>
    </lineage>
</organism>
<dbReference type="RefSeq" id="WP_148579967.1">
    <property type="nucleotide sequence ID" value="NZ_JAVEUW010000055.1"/>
</dbReference>
<accession>A0A6C2CLN4</accession>
<keyword evidence="2" id="KW-1185">Reference proteome</keyword>
<reference evidence="1 2" key="1">
    <citation type="submission" date="2019-01" db="EMBL/GenBank/DDBJ databases">
        <title>Zoogloea oleivorans genome sequencing and assembly.</title>
        <authorList>
            <person name="Tancsics A."/>
            <person name="Farkas M."/>
            <person name="Kriszt B."/>
            <person name="Maroti G."/>
            <person name="Horvath B."/>
        </authorList>
    </citation>
    <scope>NUCLEOTIDE SEQUENCE [LARGE SCALE GENOMIC DNA]</scope>
    <source>
        <strain evidence="1 2">Buc</strain>
    </source>
</reference>
<sequence length="76" mass="8408">MGIFRLVLAHPRSPEAPRLVAEHLDPVWLKQRGYEIARSLGDEGALWTPQASTGGRHDLSLRCRSGHALAILTEQP</sequence>
<dbReference type="OrthoDB" id="9181892at2"/>
<dbReference type="AlphaFoldDB" id="A0A6C2CLN4"/>
<proteinExistence type="predicted"/>
<dbReference type="EMBL" id="SDKK01000014">
    <property type="protein sequence ID" value="TYC55107.1"/>
    <property type="molecule type" value="Genomic_DNA"/>
</dbReference>
<gene>
    <name evidence="1" type="ORF">ETQ85_15430</name>
</gene>
<dbReference type="Proteomes" id="UP000389128">
    <property type="component" value="Unassembled WGS sequence"/>
</dbReference>
<evidence type="ECO:0000313" key="1">
    <source>
        <dbReference type="EMBL" id="TYC55107.1"/>
    </source>
</evidence>
<protein>
    <submittedName>
        <fullName evidence="1">Uncharacterized protein</fullName>
    </submittedName>
</protein>
<comment type="caution">
    <text evidence="1">The sequence shown here is derived from an EMBL/GenBank/DDBJ whole genome shotgun (WGS) entry which is preliminary data.</text>
</comment>